<accession>A0A914E3B0</accession>
<evidence type="ECO:0000259" key="1">
    <source>
        <dbReference type="Pfam" id="PF00059"/>
    </source>
</evidence>
<dbReference type="Proteomes" id="UP000887540">
    <property type="component" value="Unplaced"/>
</dbReference>
<dbReference type="AlphaFoldDB" id="A0A914E3B0"/>
<protein>
    <submittedName>
        <fullName evidence="3">C-type lectin domain-containing protein</fullName>
    </submittedName>
</protein>
<dbReference type="InterPro" id="IPR016187">
    <property type="entry name" value="CTDL_fold"/>
</dbReference>
<dbReference type="WBParaSite" id="ACRNAN_scaffold5140.g19622.t1">
    <property type="protein sequence ID" value="ACRNAN_scaffold5140.g19622.t1"/>
    <property type="gene ID" value="ACRNAN_scaffold5140.g19622"/>
</dbReference>
<dbReference type="CDD" id="cd00037">
    <property type="entry name" value="CLECT"/>
    <property type="match status" value="1"/>
</dbReference>
<organism evidence="2 3">
    <name type="scientific">Acrobeloides nanus</name>
    <dbReference type="NCBI Taxonomy" id="290746"/>
    <lineage>
        <taxon>Eukaryota</taxon>
        <taxon>Metazoa</taxon>
        <taxon>Ecdysozoa</taxon>
        <taxon>Nematoda</taxon>
        <taxon>Chromadorea</taxon>
        <taxon>Rhabditida</taxon>
        <taxon>Tylenchina</taxon>
        <taxon>Cephalobomorpha</taxon>
        <taxon>Cephaloboidea</taxon>
        <taxon>Cephalobidae</taxon>
        <taxon>Acrobeloides</taxon>
    </lineage>
</organism>
<dbReference type="SUPFAM" id="SSF56436">
    <property type="entry name" value="C-type lectin-like"/>
    <property type="match status" value="1"/>
</dbReference>
<feature type="domain" description="C-type lectin" evidence="1">
    <location>
        <begin position="2"/>
        <end position="86"/>
    </location>
</feature>
<reference evidence="3" key="1">
    <citation type="submission" date="2022-11" db="UniProtKB">
        <authorList>
            <consortium name="WormBaseParasite"/>
        </authorList>
    </citation>
    <scope>IDENTIFICATION</scope>
</reference>
<evidence type="ECO:0000313" key="3">
    <source>
        <dbReference type="WBParaSite" id="ACRNAN_scaffold5140.g19622.t1"/>
    </source>
</evidence>
<evidence type="ECO:0000313" key="2">
    <source>
        <dbReference type="Proteomes" id="UP000887540"/>
    </source>
</evidence>
<keyword evidence="2" id="KW-1185">Reference proteome</keyword>
<sequence length="92" mass="10669">MQQDCLNMNSTLVTVHNDVENAIVQGLAVAYDAPALLGLHDSYNNGSYVCMRVKRYEYWQNRYNNNGCVRKCGYRNGRHYCNNCYHRQNNNG</sequence>
<proteinExistence type="predicted"/>
<dbReference type="Pfam" id="PF00059">
    <property type="entry name" value="Lectin_C"/>
    <property type="match status" value="1"/>
</dbReference>
<dbReference type="Gene3D" id="3.10.100.10">
    <property type="entry name" value="Mannose-Binding Protein A, subunit A"/>
    <property type="match status" value="1"/>
</dbReference>
<name>A0A914E3B0_9BILA</name>
<dbReference type="InterPro" id="IPR016186">
    <property type="entry name" value="C-type_lectin-like/link_sf"/>
</dbReference>
<dbReference type="InterPro" id="IPR001304">
    <property type="entry name" value="C-type_lectin-like"/>
</dbReference>